<comment type="caution">
    <text evidence="1">The sequence shown here is derived from an EMBL/GenBank/DDBJ whole genome shotgun (WGS) entry which is preliminary data.</text>
</comment>
<dbReference type="EMBL" id="CM044708">
    <property type="protein sequence ID" value="KAI5648146.1"/>
    <property type="molecule type" value="Genomic_DNA"/>
</dbReference>
<evidence type="ECO:0000313" key="1">
    <source>
        <dbReference type="EMBL" id="KAI5648146.1"/>
    </source>
</evidence>
<reference evidence="2" key="1">
    <citation type="journal article" date="2023" name="Nat. Plants">
        <title>Single-cell RNA sequencing provides a high-resolution roadmap for understanding the multicellular compartmentation of specialized metabolism.</title>
        <authorList>
            <person name="Sun S."/>
            <person name="Shen X."/>
            <person name="Li Y."/>
            <person name="Li Y."/>
            <person name="Wang S."/>
            <person name="Li R."/>
            <person name="Zhang H."/>
            <person name="Shen G."/>
            <person name="Guo B."/>
            <person name="Wei J."/>
            <person name="Xu J."/>
            <person name="St-Pierre B."/>
            <person name="Chen S."/>
            <person name="Sun C."/>
        </authorList>
    </citation>
    <scope>NUCLEOTIDE SEQUENCE [LARGE SCALE GENOMIC DNA]</scope>
</reference>
<name>A0ACB9ZMU6_CATRO</name>
<dbReference type="Proteomes" id="UP001060085">
    <property type="component" value="Linkage Group LG08"/>
</dbReference>
<evidence type="ECO:0000313" key="2">
    <source>
        <dbReference type="Proteomes" id="UP001060085"/>
    </source>
</evidence>
<organism evidence="1 2">
    <name type="scientific">Catharanthus roseus</name>
    <name type="common">Madagascar periwinkle</name>
    <name type="synonym">Vinca rosea</name>
    <dbReference type="NCBI Taxonomy" id="4058"/>
    <lineage>
        <taxon>Eukaryota</taxon>
        <taxon>Viridiplantae</taxon>
        <taxon>Streptophyta</taxon>
        <taxon>Embryophyta</taxon>
        <taxon>Tracheophyta</taxon>
        <taxon>Spermatophyta</taxon>
        <taxon>Magnoliopsida</taxon>
        <taxon>eudicotyledons</taxon>
        <taxon>Gunneridae</taxon>
        <taxon>Pentapetalae</taxon>
        <taxon>asterids</taxon>
        <taxon>lamiids</taxon>
        <taxon>Gentianales</taxon>
        <taxon>Apocynaceae</taxon>
        <taxon>Rauvolfioideae</taxon>
        <taxon>Vinceae</taxon>
        <taxon>Catharanthinae</taxon>
        <taxon>Catharanthus</taxon>
    </lineage>
</organism>
<protein>
    <submittedName>
        <fullName evidence="1">Uncharacterized protein</fullName>
    </submittedName>
</protein>
<proteinExistence type="predicted"/>
<gene>
    <name evidence="1" type="ORF">M9H77_34151</name>
</gene>
<accession>A0ACB9ZMU6</accession>
<sequence>MKNNVNMIKGVIKSTKPTILIQMVEVTSESSLEPPQEPETNRELPAPSSSTPDPPNIPETLNPILEGSDEEEEHSEAQAQALKDYQLARDRVRGVPKEHPRYGYSYIVLYAFAVASYIWLFLHSFICICCCILCGKKKKNHYVFLIF</sequence>
<keyword evidence="2" id="KW-1185">Reference proteome</keyword>